<evidence type="ECO:0000313" key="3">
    <source>
        <dbReference type="Proteomes" id="UP000661607"/>
    </source>
</evidence>
<evidence type="ECO:0000256" key="1">
    <source>
        <dbReference type="SAM" id="Phobius"/>
    </source>
</evidence>
<evidence type="ECO:0000313" key="2">
    <source>
        <dbReference type="EMBL" id="MBE1566513.1"/>
    </source>
</evidence>
<dbReference type="RefSeq" id="WP_318782539.1">
    <property type="nucleotide sequence ID" value="NZ_BAAASY010000032.1"/>
</dbReference>
<feature type="transmembrane region" description="Helical" evidence="1">
    <location>
        <begin position="89"/>
        <end position="111"/>
    </location>
</feature>
<keyword evidence="1" id="KW-0472">Membrane</keyword>
<protein>
    <submittedName>
        <fullName evidence="2">Membrane-associated phospholipid phosphatase</fullName>
    </submittedName>
</protein>
<proteinExistence type="predicted"/>
<keyword evidence="3" id="KW-1185">Reference proteome</keyword>
<keyword evidence="1" id="KW-1133">Transmembrane helix</keyword>
<name>A0ABR9KWU4_9ACTN</name>
<comment type="caution">
    <text evidence="2">The sequence shown here is derived from an EMBL/GenBank/DDBJ whole genome shotgun (WGS) entry which is preliminary data.</text>
</comment>
<dbReference type="EMBL" id="JADBEF010000002">
    <property type="protein sequence ID" value="MBE1566513.1"/>
    <property type="molecule type" value="Genomic_DNA"/>
</dbReference>
<feature type="transmembrane region" description="Helical" evidence="1">
    <location>
        <begin position="26"/>
        <end position="45"/>
    </location>
</feature>
<feature type="transmembrane region" description="Helical" evidence="1">
    <location>
        <begin position="118"/>
        <end position="147"/>
    </location>
</feature>
<organism evidence="2 3">
    <name type="scientific">Nonomuraea africana</name>
    <dbReference type="NCBI Taxonomy" id="46171"/>
    <lineage>
        <taxon>Bacteria</taxon>
        <taxon>Bacillati</taxon>
        <taxon>Actinomycetota</taxon>
        <taxon>Actinomycetes</taxon>
        <taxon>Streptosporangiales</taxon>
        <taxon>Streptosporangiaceae</taxon>
        <taxon>Nonomuraea</taxon>
    </lineage>
</organism>
<keyword evidence="1" id="KW-0812">Transmembrane</keyword>
<dbReference type="Proteomes" id="UP000661607">
    <property type="component" value="Unassembled WGS sequence"/>
</dbReference>
<accession>A0ABR9KWU4</accession>
<gene>
    <name evidence="2" type="ORF">H4W81_009385</name>
</gene>
<reference evidence="2 3" key="1">
    <citation type="submission" date="2020-10" db="EMBL/GenBank/DDBJ databases">
        <title>Sequencing the genomes of 1000 actinobacteria strains.</title>
        <authorList>
            <person name="Klenk H.-P."/>
        </authorList>
    </citation>
    <scope>NUCLEOTIDE SEQUENCE [LARGE SCALE GENOMIC DNA]</scope>
    <source>
        <strain evidence="2 3">DSM 43748</strain>
    </source>
</reference>
<feature type="transmembrane region" description="Helical" evidence="1">
    <location>
        <begin position="66"/>
        <end position="83"/>
    </location>
</feature>
<feature type="transmembrane region" description="Helical" evidence="1">
    <location>
        <begin position="159"/>
        <end position="180"/>
    </location>
</feature>
<sequence length="181" mass="17955">MFAPAHLVIGLPLAVGAISSGWAGLGWGALAAALCGGIPAGVIALGVKSGRFGNRHITTRSERPKLIAVIVALVVAALVLLAVLGAPMVMVACVAIMLATLAVVGPITLVWKISFHTAVAAGSVVMLAKLLPAVPVWVLGGLVVAAIGWSRVAINDHTAAQVSAGAVAGAAASWLTLAVLL</sequence>